<evidence type="ECO:0000256" key="1">
    <source>
        <dbReference type="ARBA" id="ARBA00009018"/>
    </source>
</evidence>
<comment type="caution">
    <text evidence="7">The sequence shown here is derived from an EMBL/GenBank/DDBJ whole genome shotgun (WGS) entry which is preliminary data.</text>
</comment>
<keyword evidence="2 5" id="KW-0547">Nucleotide-binding</keyword>
<comment type="pathway">
    <text evidence="5">Cofactor biosynthesis; coenzyme A biosynthesis; CoA from (R)-pantothenate: step 5/5.</text>
</comment>
<dbReference type="GO" id="GO:0005524">
    <property type="term" value="F:ATP binding"/>
    <property type="evidence" value="ECO:0007669"/>
    <property type="project" value="UniProtKB-UniRule"/>
</dbReference>
<dbReference type="PANTHER" id="PTHR10695">
    <property type="entry name" value="DEPHOSPHO-COA KINASE-RELATED"/>
    <property type="match status" value="1"/>
</dbReference>
<dbReference type="GO" id="GO:0015937">
    <property type="term" value="P:coenzyme A biosynthetic process"/>
    <property type="evidence" value="ECO:0007669"/>
    <property type="project" value="UniProtKB-UniRule"/>
</dbReference>
<dbReference type="GO" id="GO:0004140">
    <property type="term" value="F:dephospho-CoA kinase activity"/>
    <property type="evidence" value="ECO:0007669"/>
    <property type="project" value="UniProtKB-UniRule"/>
</dbReference>
<comment type="subcellular location">
    <subcellularLocation>
        <location evidence="5">Cytoplasm</location>
    </subcellularLocation>
</comment>
<sequence>MRVIGITGGIGSGKTTVVNMFKSYGVPLFIADDEAKLILAKDQAVINKVKLLLGVDAYVKIDGIEQPNRKFIASKVFNDKELLKELNKIIHPAVRLKFNDWVAAQDAVYGMYEAAILYESGGDSICDSVVLITAPRSVRVQRVMARDKVTEVEVIARMENQWTELKKLNKAEFVLPNKDIEQTKRFVCYLNDFLLND</sequence>
<keyword evidence="8" id="KW-1185">Reference proteome</keyword>
<keyword evidence="3 5" id="KW-0067">ATP-binding</keyword>
<dbReference type="Gene3D" id="3.40.50.300">
    <property type="entry name" value="P-loop containing nucleotide triphosphate hydrolases"/>
    <property type="match status" value="1"/>
</dbReference>
<dbReference type="InterPro" id="IPR001977">
    <property type="entry name" value="Depp_CoAkinase"/>
</dbReference>
<dbReference type="EMBL" id="BBML01000010">
    <property type="protein sequence ID" value="GAK98274.1"/>
    <property type="molecule type" value="Genomic_DNA"/>
</dbReference>
<accession>A0A090Q5A1</accession>
<dbReference type="Proteomes" id="UP000029221">
    <property type="component" value="Unassembled WGS sequence"/>
</dbReference>
<keyword evidence="4 5" id="KW-0173">Coenzyme A biosynthesis</keyword>
<protein>
    <recommendedName>
        <fullName evidence="5 6">Dephospho-CoA kinase</fullName>
        <ecNumber evidence="5 6">2.7.1.24</ecNumber>
    </recommendedName>
    <alternativeName>
        <fullName evidence="5">Dephosphocoenzyme A kinase</fullName>
    </alternativeName>
</protein>
<dbReference type="GO" id="GO:0005737">
    <property type="term" value="C:cytoplasm"/>
    <property type="evidence" value="ECO:0007669"/>
    <property type="project" value="UniProtKB-SubCell"/>
</dbReference>
<dbReference type="HAMAP" id="MF_00376">
    <property type="entry name" value="Dephospho_CoA_kinase"/>
    <property type="match status" value="1"/>
</dbReference>
<keyword evidence="5 7" id="KW-0808">Transferase</keyword>
<evidence type="ECO:0000313" key="8">
    <source>
        <dbReference type="Proteomes" id="UP000029221"/>
    </source>
</evidence>
<dbReference type="UniPathway" id="UPA00241">
    <property type="reaction ID" value="UER00356"/>
</dbReference>
<keyword evidence="5 7" id="KW-0418">Kinase</keyword>
<feature type="binding site" evidence="5">
    <location>
        <begin position="11"/>
        <end position="16"/>
    </location>
    <ligand>
        <name>ATP</name>
        <dbReference type="ChEBI" id="CHEBI:30616"/>
    </ligand>
</feature>
<reference evidence="7" key="1">
    <citation type="journal article" date="2014" name="Genome Announc.">
        <title>Draft Genome Sequences of Marine Flavobacterium Nonlabens Strains NR17, NR24, NR27, NR32, NR33, and Ara13.</title>
        <authorList>
            <person name="Nakanishi M."/>
            <person name="Meirelles P."/>
            <person name="Suzuki R."/>
            <person name="Takatani N."/>
            <person name="Mino S."/>
            <person name="Suda W."/>
            <person name="Oshima K."/>
            <person name="Hattori M."/>
            <person name="Ohkuma M."/>
            <person name="Hosokawa M."/>
            <person name="Miyashita K."/>
            <person name="Thompson F.L."/>
            <person name="Niwa A."/>
            <person name="Sawabe T."/>
            <person name="Sawabe T."/>
        </authorList>
    </citation>
    <scope>NUCLEOTIDE SEQUENCE [LARGE SCALE GENOMIC DNA]</scope>
    <source>
        <strain evidence="7">JCM 19294</strain>
    </source>
</reference>
<proteinExistence type="inferred from homology"/>
<dbReference type="PROSITE" id="PS51219">
    <property type="entry name" value="DPCK"/>
    <property type="match status" value="1"/>
</dbReference>
<dbReference type="PANTHER" id="PTHR10695:SF46">
    <property type="entry name" value="BIFUNCTIONAL COENZYME A SYNTHASE-RELATED"/>
    <property type="match status" value="1"/>
</dbReference>
<comment type="catalytic activity">
    <reaction evidence="5">
        <text>3'-dephospho-CoA + ATP = ADP + CoA + H(+)</text>
        <dbReference type="Rhea" id="RHEA:18245"/>
        <dbReference type="ChEBI" id="CHEBI:15378"/>
        <dbReference type="ChEBI" id="CHEBI:30616"/>
        <dbReference type="ChEBI" id="CHEBI:57287"/>
        <dbReference type="ChEBI" id="CHEBI:57328"/>
        <dbReference type="ChEBI" id="CHEBI:456216"/>
        <dbReference type="EC" id="2.7.1.24"/>
    </reaction>
</comment>
<dbReference type="STRING" id="319236.BST91_06940"/>
<name>A0A090Q5A1_9FLAO</name>
<dbReference type="SUPFAM" id="SSF52540">
    <property type="entry name" value="P-loop containing nucleoside triphosphate hydrolases"/>
    <property type="match status" value="1"/>
</dbReference>
<comment type="similarity">
    <text evidence="1 5">Belongs to the CoaE family.</text>
</comment>
<dbReference type="AlphaFoldDB" id="A0A090Q5A1"/>
<dbReference type="InterPro" id="IPR027417">
    <property type="entry name" value="P-loop_NTPase"/>
</dbReference>
<evidence type="ECO:0000256" key="3">
    <source>
        <dbReference type="ARBA" id="ARBA00022840"/>
    </source>
</evidence>
<evidence type="ECO:0000256" key="6">
    <source>
        <dbReference type="NCBIfam" id="TIGR00152"/>
    </source>
</evidence>
<evidence type="ECO:0000313" key="7">
    <source>
        <dbReference type="EMBL" id="GAK98274.1"/>
    </source>
</evidence>
<dbReference type="NCBIfam" id="TIGR00152">
    <property type="entry name" value="dephospho-CoA kinase"/>
    <property type="match status" value="1"/>
</dbReference>
<dbReference type="eggNOG" id="COG0237">
    <property type="taxonomic scope" value="Bacteria"/>
</dbReference>
<dbReference type="CDD" id="cd02022">
    <property type="entry name" value="DPCK"/>
    <property type="match status" value="1"/>
</dbReference>
<evidence type="ECO:0000256" key="2">
    <source>
        <dbReference type="ARBA" id="ARBA00022741"/>
    </source>
</evidence>
<dbReference type="Pfam" id="PF01121">
    <property type="entry name" value="CoaE"/>
    <property type="match status" value="1"/>
</dbReference>
<dbReference type="RefSeq" id="WP_042280371.1">
    <property type="nucleotide sequence ID" value="NZ_BBML01000010.1"/>
</dbReference>
<gene>
    <name evidence="5" type="primary">coaE</name>
    <name evidence="7" type="ORF">JCM19294_908</name>
</gene>
<organism evidence="7 8">
    <name type="scientific">Nonlabens tegetincola</name>
    <dbReference type="NCBI Taxonomy" id="323273"/>
    <lineage>
        <taxon>Bacteria</taxon>
        <taxon>Pseudomonadati</taxon>
        <taxon>Bacteroidota</taxon>
        <taxon>Flavobacteriia</taxon>
        <taxon>Flavobacteriales</taxon>
        <taxon>Flavobacteriaceae</taxon>
        <taxon>Nonlabens</taxon>
    </lineage>
</organism>
<keyword evidence="5" id="KW-0963">Cytoplasm</keyword>
<dbReference type="EC" id="2.7.1.24" evidence="5 6"/>
<evidence type="ECO:0000256" key="4">
    <source>
        <dbReference type="ARBA" id="ARBA00022993"/>
    </source>
</evidence>
<comment type="function">
    <text evidence="5">Catalyzes the phosphorylation of the 3'-hydroxyl group of dephosphocoenzyme A to form coenzyme A.</text>
</comment>
<evidence type="ECO:0000256" key="5">
    <source>
        <dbReference type="HAMAP-Rule" id="MF_00376"/>
    </source>
</evidence>